<dbReference type="AlphaFoldDB" id="A0A3B0X1W4"/>
<evidence type="ECO:0000256" key="1">
    <source>
        <dbReference type="SAM" id="Phobius"/>
    </source>
</evidence>
<feature type="domain" description="DUF58" evidence="2">
    <location>
        <begin position="206"/>
        <end position="376"/>
    </location>
</feature>
<feature type="transmembrane region" description="Helical" evidence="1">
    <location>
        <begin position="12"/>
        <end position="32"/>
    </location>
</feature>
<dbReference type="SUPFAM" id="SSF53300">
    <property type="entry name" value="vWA-like"/>
    <property type="match status" value="1"/>
</dbReference>
<feature type="non-terminal residue" evidence="3">
    <location>
        <position position="410"/>
    </location>
</feature>
<sequence>MKSIRFKPAARLLQAAIVLLLAGLFSSIWPVYENAWQIALSVLLLVALIDLWRVSRIAPPQIERRIAGAVAVGVSHDVQLHIKNVSGLSLCIDIYDHFPEHLPEGLEVVGLARRLYLERDEVAELIYSLKSLQRGVLKFEYTQCLILSPFGLWRFQHLLEVPDEVKVYPNFAPVIEYALLATENHLSMMGILKHRRRGQGMDFHQLREFREGDSLRQIDWKASSRMRKMIAREYQDERDQQIIVMMDCGHRMLAQDEGISHFDHSLNALLLLAYVALKQGDSVGLSTFSHEERRWIKPVRGVANINRILNGIFDLQPGAGAPDYSSGARDLITRQRKRSLVLILSNLRDDDYDDLQSAVLLLKKHHKVVVASLQEQAVVDQLARPVLNLEDALTTAATHAYQCKRELLVR</sequence>
<evidence type="ECO:0000313" key="3">
    <source>
        <dbReference type="EMBL" id="VAW61761.1"/>
    </source>
</evidence>
<dbReference type="PANTHER" id="PTHR33608">
    <property type="entry name" value="BLL2464 PROTEIN"/>
    <property type="match status" value="1"/>
</dbReference>
<dbReference type="Pfam" id="PF01882">
    <property type="entry name" value="DUF58"/>
    <property type="match status" value="1"/>
</dbReference>
<keyword evidence="1" id="KW-0812">Transmembrane</keyword>
<reference evidence="3" key="1">
    <citation type="submission" date="2018-06" db="EMBL/GenBank/DDBJ databases">
        <authorList>
            <person name="Zhirakovskaya E."/>
        </authorList>
    </citation>
    <scope>NUCLEOTIDE SEQUENCE</scope>
</reference>
<name>A0A3B0X1W4_9ZZZZ</name>
<dbReference type="EMBL" id="UOFJ01000050">
    <property type="protein sequence ID" value="VAW61761.1"/>
    <property type="molecule type" value="Genomic_DNA"/>
</dbReference>
<gene>
    <name evidence="3" type="ORF">MNBD_GAMMA10-1241</name>
</gene>
<feature type="transmembrane region" description="Helical" evidence="1">
    <location>
        <begin position="38"/>
        <end position="55"/>
    </location>
</feature>
<dbReference type="InterPro" id="IPR036465">
    <property type="entry name" value="vWFA_dom_sf"/>
</dbReference>
<organism evidence="3">
    <name type="scientific">hydrothermal vent metagenome</name>
    <dbReference type="NCBI Taxonomy" id="652676"/>
    <lineage>
        <taxon>unclassified sequences</taxon>
        <taxon>metagenomes</taxon>
        <taxon>ecological metagenomes</taxon>
    </lineage>
</organism>
<evidence type="ECO:0000259" key="2">
    <source>
        <dbReference type="Pfam" id="PF01882"/>
    </source>
</evidence>
<dbReference type="InterPro" id="IPR002881">
    <property type="entry name" value="DUF58"/>
</dbReference>
<dbReference type="PANTHER" id="PTHR33608:SF3">
    <property type="entry name" value="SLR2013 PROTEIN"/>
    <property type="match status" value="1"/>
</dbReference>
<keyword evidence="1" id="KW-0472">Membrane</keyword>
<accession>A0A3B0X1W4</accession>
<proteinExistence type="predicted"/>
<protein>
    <submittedName>
        <fullName evidence="3">Putative membrane protein</fullName>
    </submittedName>
</protein>
<keyword evidence="1" id="KW-1133">Transmembrane helix</keyword>